<dbReference type="NCBIfam" id="TIGR00112">
    <property type="entry name" value="proC"/>
    <property type="match status" value="1"/>
</dbReference>
<protein>
    <recommendedName>
        <fullName evidence="4 5">Pyrroline-5-carboxylate reductase</fullName>
        <shortName evidence="4">P5C reductase</shortName>
        <shortName evidence="4">P5CR</shortName>
        <ecNumber evidence="4 5">1.5.1.2</ecNumber>
    </recommendedName>
    <alternativeName>
        <fullName evidence="4">PCA reductase</fullName>
    </alternativeName>
</protein>
<dbReference type="Gene3D" id="1.10.3730.10">
    <property type="entry name" value="ProC C-terminal domain-like"/>
    <property type="match status" value="1"/>
</dbReference>
<evidence type="ECO:0000256" key="2">
    <source>
        <dbReference type="ARBA" id="ARBA00022857"/>
    </source>
</evidence>
<dbReference type="Proteomes" id="UP000259173">
    <property type="component" value="Unassembled WGS sequence"/>
</dbReference>
<organism evidence="10 11">
    <name type="scientific">Hyphomonas atlantica</name>
    <dbReference type="NCBI Taxonomy" id="1280948"/>
    <lineage>
        <taxon>Bacteria</taxon>
        <taxon>Pseudomonadati</taxon>
        <taxon>Pseudomonadota</taxon>
        <taxon>Alphaproteobacteria</taxon>
        <taxon>Hyphomonadales</taxon>
        <taxon>Hyphomonadaceae</taxon>
        <taxon>Hyphomonas</taxon>
    </lineage>
</organism>
<sequence>MARGKSIVLIGAGRMGGALAAGWLAGRSKPNLAIIAPRPTPQVQAWAEEGLVFLNPEPAPADIVVLGVKPQQFARAAEGMKPFIGEKTLVVSVMGGIKLGQLEDGLGTSHVIRAMPNTPGSVGKGVTLLAAASSLGQDDIEAARKLLTPLGLVEGPMDEKTMVAATGISGCGPAYVFLLAEVMAEAGEAEGVPKEMAARLAVETIIGAAALMEESGQTPNELRKMVTSPGGITQAALDILMDDGGMPILLRKALRAAVTRDRELSREPD</sequence>
<evidence type="ECO:0000256" key="3">
    <source>
        <dbReference type="ARBA" id="ARBA00023002"/>
    </source>
</evidence>
<comment type="pathway">
    <text evidence="4">Amino-acid biosynthesis; L-proline biosynthesis; L-proline from L-glutamate 5-semialdehyde: step 1/1.</text>
</comment>
<dbReference type="UniPathway" id="UPA00098">
    <property type="reaction ID" value="UER00361"/>
</dbReference>
<dbReference type="InterPro" id="IPR036291">
    <property type="entry name" value="NAD(P)-bd_dom_sf"/>
</dbReference>
<comment type="catalytic activity">
    <reaction evidence="4">
        <text>L-proline + NAD(+) = (S)-1-pyrroline-5-carboxylate + NADH + 2 H(+)</text>
        <dbReference type="Rhea" id="RHEA:14105"/>
        <dbReference type="ChEBI" id="CHEBI:15378"/>
        <dbReference type="ChEBI" id="CHEBI:17388"/>
        <dbReference type="ChEBI" id="CHEBI:57540"/>
        <dbReference type="ChEBI" id="CHEBI:57945"/>
        <dbReference type="ChEBI" id="CHEBI:60039"/>
        <dbReference type="EC" id="1.5.1.2"/>
    </reaction>
</comment>
<keyword evidence="11" id="KW-1185">Reference proteome</keyword>
<evidence type="ECO:0000256" key="4">
    <source>
        <dbReference type="HAMAP-Rule" id="MF_01925"/>
    </source>
</evidence>
<comment type="subcellular location">
    <subcellularLocation>
        <location evidence="4">Cytoplasm</location>
    </subcellularLocation>
</comment>
<keyword evidence="4" id="KW-0028">Amino-acid biosynthesis</keyword>
<dbReference type="eggNOG" id="COG0345">
    <property type="taxonomic scope" value="Bacteria"/>
</dbReference>
<dbReference type="SUPFAM" id="SSF51735">
    <property type="entry name" value="NAD(P)-binding Rossmann-fold domains"/>
    <property type="match status" value="1"/>
</dbReference>
<dbReference type="PANTHER" id="PTHR11645:SF0">
    <property type="entry name" value="PYRROLINE-5-CARBOXYLATE REDUCTASE 3"/>
    <property type="match status" value="1"/>
</dbReference>
<dbReference type="EC" id="1.5.1.2" evidence="4 5"/>
<dbReference type="GO" id="GO:0005737">
    <property type="term" value="C:cytoplasm"/>
    <property type="evidence" value="ECO:0007669"/>
    <property type="project" value="UniProtKB-SubCell"/>
</dbReference>
<dbReference type="AlphaFoldDB" id="A0A059EAL2"/>
<name>A0A059EAL2_9PROT</name>
<dbReference type="GO" id="GO:0004735">
    <property type="term" value="F:pyrroline-5-carboxylate reductase activity"/>
    <property type="evidence" value="ECO:0007669"/>
    <property type="project" value="UniProtKB-UniRule"/>
</dbReference>
<evidence type="ECO:0000313" key="9">
    <source>
        <dbReference type="EMBL" id="HAE95244.1"/>
    </source>
</evidence>
<dbReference type="InterPro" id="IPR000304">
    <property type="entry name" value="Pyrroline-COOH_reductase"/>
</dbReference>
<evidence type="ECO:0000256" key="6">
    <source>
        <dbReference type="PIRSR" id="PIRSR000193-1"/>
    </source>
</evidence>
<feature type="domain" description="Pyrroline-5-carboxylate reductase dimerisation" evidence="8">
    <location>
        <begin position="159"/>
        <end position="264"/>
    </location>
</feature>
<comment type="function">
    <text evidence="4">Catalyzes the reduction of 1-pyrroline-5-carboxylate (PCA) to L-proline.</text>
</comment>
<dbReference type="EMBL" id="DMBR01000358">
    <property type="protein sequence ID" value="HAE95244.1"/>
    <property type="molecule type" value="Genomic_DNA"/>
</dbReference>
<dbReference type="RefSeq" id="WP_035546862.1">
    <property type="nucleotide sequence ID" value="NZ_AWFH01000001.1"/>
</dbReference>
<dbReference type="Proteomes" id="UP000024547">
    <property type="component" value="Unassembled WGS sequence"/>
</dbReference>
<comment type="caution">
    <text evidence="10">The sequence shown here is derived from an EMBL/GenBank/DDBJ whole genome shotgun (WGS) entry which is preliminary data.</text>
</comment>
<dbReference type="STRING" id="1280948.HY36_00610"/>
<keyword evidence="4" id="KW-0963">Cytoplasm</keyword>
<dbReference type="EMBL" id="AWFH01000001">
    <property type="protein sequence ID" value="KCZ64904.1"/>
    <property type="molecule type" value="Genomic_DNA"/>
</dbReference>
<keyword evidence="4" id="KW-0641">Proline biosynthesis</keyword>
<comment type="catalytic activity">
    <reaction evidence="4">
        <text>L-proline + NADP(+) = (S)-1-pyrroline-5-carboxylate + NADPH + 2 H(+)</text>
        <dbReference type="Rhea" id="RHEA:14109"/>
        <dbReference type="ChEBI" id="CHEBI:15378"/>
        <dbReference type="ChEBI" id="CHEBI:17388"/>
        <dbReference type="ChEBI" id="CHEBI:57783"/>
        <dbReference type="ChEBI" id="CHEBI:58349"/>
        <dbReference type="ChEBI" id="CHEBI:60039"/>
        <dbReference type="EC" id="1.5.1.2"/>
    </reaction>
</comment>
<dbReference type="HAMAP" id="MF_01925">
    <property type="entry name" value="P5C_reductase"/>
    <property type="match status" value="1"/>
</dbReference>
<gene>
    <name evidence="4" type="primary">proC</name>
    <name evidence="9" type="ORF">DCG65_11840</name>
    <name evidence="10" type="ORF">HY36_00610</name>
</gene>
<keyword evidence="3 4" id="KW-0560">Oxidoreductase</keyword>
<keyword evidence="2 4" id="KW-0521">NADP</keyword>
<evidence type="ECO:0000313" key="11">
    <source>
        <dbReference type="Proteomes" id="UP000024547"/>
    </source>
</evidence>
<dbReference type="InterPro" id="IPR008927">
    <property type="entry name" value="6-PGluconate_DH-like_C_sf"/>
</dbReference>
<dbReference type="InterPro" id="IPR028939">
    <property type="entry name" value="P5C_Rdtase_cat_N"/>
</dbReference>
<reference evidence="9 12" key="2">
    <citation type="journal article" date="2018" name="Nat. Biotechnol.">
        <title>A standardized bacterial taxonomy based on genome phylogeny substantially revises the tree of life.</title>
        <authorList>
            <person name="Parks D.H."/>
            <person name="Chuvochina M."/>
            <person name="Waite D.W."/>
            <person name="Rinke C."/>
            <person name="Skarshewski A."/>
            <person name="Chaumeil P.A."/>
            <person name="Hugenholtz P."/>
        </authorList>
    </citation>
    <scope>NUCLEOTIDE SEQUENCE [LARGE SCALE GENOMIC DNA]</scope>
    <source>
        <strain evidence="9">UBA8557</strain>
    </source>
</reference>
<evidence type="ECO:0000259" key="8">
    <source>
        <dbReference type="Pfam" id="PF14748"/>
    </source>
</evidence>
<proteinExistence type="inferred from homology"/>
<evidence type="ECO:0000313" key="12">
    <source>
        <dbReference type="Proteomes" id="UP000259173"/>
    </source>
</evidence>
<comment type="similarity">
    <text evidence="1 4">Belongs to the pyrroline-5-carboxylate reductase family.</text>
</comment>
<reference evidence="10 11" key="1">
    <citation type="journal article" date="2014" name="Antonie Van Leeuwenhoek">
        <title>Hyphomonas beringensis sp. nov. and Hyphomonas chukchiensis sp. nov., isolated from surface seawater of the Bering Sea and Chukchi Sea.</title>
        <authorList>
            <person name="Li C."/>
            <person name="Lai Q."/>
            <person name="Li G."/>
            <person name="Dong C."/>
            <person name="Wang J."/>
            <person name="Liao Y."/>
            <person name="Shao Z."/>
        </authorList>
    </citation>
    <scope>NUCLEOTIDE SEQUENCE [LARGE SCALE GENOMIC DNA]</scope>
    <source>
        <strain evidence="10 11">22II1-22F38</strain>
    </source>
</reference>
<feature type="binding site" evidence="6">
    <location>
        <begin position="10"/>
        <end position="15"/>
    </location>
    <ligand>
        <name>NADP(+)</name>
        <dbReference type="ChEBI" id="CHEBI:58349"/>
    </ligand>
</feature>
<dbReference type="GO" id="GO:0055129">
    <property type="term" value="P:L-proline biosynthetic process"/>
    <property type="evidence" value="ECO:0007669"/>
    <property type="project" value="UniProtKB-UniRule"/>
</dbReference>
<dbReference type="PATRIC" id="fig|1280948.3.peg.119"/>
<dbReference type="SUPFAM" id="SSF48179">
    <property type="entry name" value="6-phosphogluconate dehydrogenase C-terminal domain-like"/>
    <property type="match status" value="1"/>
</dbReference>
<dbReference type="Gene3D" id="3.40.50.720">
    <property type="entry name" value="NAD(P)-binding Rossmann-like Domain"/>
    <property type="match status" value="1"/>
</dbReference>
<dbReference type="PIRSF" id="PIRSF000193">
    <property type="entry name" value="Pyrrol-5-carb_rd"/>
    <property type="match status" value="1"/>
</dbReference>
<dbReference type="Pfam" id="PF03807">
    <property type="entry name" value="F420_oxidored"/>
    <property type="match status" value="1"/>
</dbReference>
<dbReference type="FunFam" id="1.10.3730.10:FF:000001">
    <property type="entry name" value="Pyrroline-5-carboxylate reductase"/>
    <property type="match status" value="1"/>
</dbReference>
<evidence type="ECO:0000256" key="5">
    <source>
        <dbReference type="NCBIfam" id="TIGR00112"/>
    </source>
</evidence>
<evidence type="ECO:0000313" key="10">
    <source>
        <dbReference type="EMBL" id="KCZ64904.1"/>
    </source>
</evidence>
<evidence type="ECO:0000256" key="1">
    <source>
        <dbReference type="ARBA" id="ARBA00005525"/>
    </source>
</evidence>
<accession>A0A059EAL2</accession>
<dbReference type="OrthoDB" id="9805754at2"/>
<evidence type="ECO:0000259" key="7">
    <source>
        <dbReference type="Pfam" id="PF03807"/>
    </source>
</evidence>
<feature type="domain" description="Pyrroline-5-carboxylate reductase catalytic N-terminal" evidence="7">
    <location>
        <begin position="7"/>
        <end position="94"/>
    </location>
</feature>
<dbReference type="Pfam" id="PF14748">
    <property type="entry name" value="P5CR_dimer"/>
    <property type="match status" value="1"/>
</dbReference>
<dbReference type="PANTHER" id="PTHR11645">
    <property type="entry name" value="PYRROLINE-5-CARBOXYLATE REDUCTASE"/>
    <property type="match status" value="1"/>
</dbReference>
<dbReference type="InterPro" id="IPR029036">
    <property type="entry name" value="P5CR_dimer"/>
</dbReference>